<dbReference type="GO" id="GO:0004180">
    <property type="term" value="F:carboxypeptidase activity"/>
    <property type="evidence" value="ECO:0007669"/>
    <property type="project" value="UniProtKB-KW"/>
</dbReference>
<keyword evidence="9" id="KW-1185">Reference proteome</keyword>
<dbReference type="Proteomes" id="UP000295096">
    <property type="component" value="Unassembled WGS sequence"/>
</dbReference>
<dbReference type="AlphaFoldDB" id="A0A4R5QDF6"/>
<dbReference type="RefSeq" id="WP_133290499.1">
    <property type="nucleotide sequence ID" value="NZ_SMSJ01000033.1"/>
</dbReference>
<feature type="domain" description="Penicillin-binding protein dimerisation" evidence="7">
    <location>
        <begin position="105"/>
        <end position="244"/>
    </location>
</feature>
<keyword evidence="2" id="KW-0121">Carboxypeptidase</keyword>
<dbReference type="InterPro" id="IPR001460">
    <property type="entry name" value="PCN-bd_Tpept"/>
</dbReference>
<dbReference type="Gene3D" id="3.90.1310.10">
    <property type="entry name" value="Penicillin-binding protein 2a (Domain 2)"/>
    <property type="match status" value="1"/>
</dbReference>
<organism evidence="8 9">
    <name type="scientific">Dankookia rubra</name>
    <dbReference type="NCBI Taxonomy" id="1442381"/>
    <lineage>
        <taxon>Bacteria</taxon>
        <taxon>Pseudomonadati</taxon>
        <taxon>Pseudomonadota</taxon>
        <taxon>Alphaproteobacteria</taxon>
        <taxon>Acetobacterales</taxon>
        <taxon>Roseomonadaceae</taxon>
        <taxon>Dankookia</taxon>
    </lineage>
</organism>
<feature type="region of interest" description="Disordered" evidence="4">
    <location>
        <begin position="1"/>
        <end position="36"/>
    </location>
</feature>
<feature type="compositionally biased region" description="Low complexity" evidence="4">
    <location>
        <begin position="650"/>
        <end position="679"/>
    </location>
</feature>
<evidence type="ECO:0000259" key="6">
    <source>
        <dbReference type="Pfam" id="PF00905"/>
    </source>
</evidence>
<dbReference type="GO" id="GO:0008658">
    <property type="term" value="F:penicillin binding"/>
    <property type="evidence" value="ECO:0007669"/>
    <property type="project" value="InterPro"/>
</dbReference>
<comment type="subcellular location">
    <subcellularLocation>
        <location evidence="1">Membrane</location>
    </subcellularLocation>
</comment>
<feature type="region of interest" description="Disordered" evidence="4">
    <location>
        <begin position="650"/>
        <end position="688"/>
    </location>
</feature>
<dbReference type="OrthoDB" id="9789078at2"/>
<feature type="transmembrane region" description="Helical" evidence="5">
    <location>
        <begin position="60"/>
        <end position="84"/>
    </location>
</feature>
<evidence type="ECO:0000256" key="5">
    <source>
        <dbReference type="SAM" id="Phobius"/>
    </source>
</evidence>
<dbReference type="Pfam" id="PF03717">
    <property type="entry name" value="PBP_dimer"/>
    <property type="match status" value="1"/>
</dbReference>
<dbReference type="Pfam" id="PF00905">
    <property type="entry name" value="Transpeptidase"/>
    <property type="match status" value="1"/>
</dbReference>
<evidence type="ECO:0000259" key="7">
    <source>
        <dbReference type="Pfam" id="PF03717"/>
    </source>
</evidence>
<dbReference type="InterPro" id="IPR012338">
    <property type="entry name" value="Beta-lactam/transpept-like"/>
</dbReference>
<sequence length="714" mass="75492">MKGRFDAEELRPPPSPHAAPAGRPLPSGGAPAQSASRALVRVSGPDLARRSQLETTRGRLLIAAGGFAMLFGAVGLKLAVATVIDPMQPKLRAAAKVPGEPNIGRAPITDRNGEVLAVSLQVTELYANPQEINDPAEAADKLRRVLPALDRERLIARISQRTVGDSDRPVQFAYIARNLPPRQQQAINDLGIPGFHFRASERRFYPQGRAAAHVLGSVDIDGRGIAGVEKSFDERLRADHSPLRLSVDVRVQVALRESVEKAIADFNGIGGAGVVLDINTAEVLGMVSLPDYDASDPGGLQQRADAESPIRTVAARAPMPVAPRQDQDPHFNRATVGLYEPGSTFKLLTAAMALDYGTANIWSSFDASKPIRYGRFTISDYKGKHRSLVLPEVLAYSSNLGAAHMAMGVGPTRHREFMARMGMLNRLGLEVPETTRPLAPSANGWRDINTMTIAFGHGISVSPLHVVTGISAVANGGILRQPTILAQPDGVTRDGTRVLAEKTSETMRKLMRLVVTDGSGKGADVAGYFVGGKTGTAEKSTARGGYQKDKRIAAFVGAFPMNQPRYAIYVMVDEPKPNAQSHGYATAGWVAAPAAGAVIRRVAPILGMVPETDRIPQIQQTISIPLQPGRPAGAAPKAPVVAATPPAAGRANAAAGNAPQANGPAGRPLGVPLQQTPAAPAVPQPPALRRTEWPAGFRFAALPAPSDEAGLAPR</sequence>
<evidence type="ECO:0000256" key="1">
    <source>
        <dbReference type="ARBA" id="ARBA00004370"/>
    </source>
</evidence>
<reference evidence="8 9" key="1">
    <citation type="journal article" date="2016" name="J. Microbiol.">
        <title>Dankookia rubra gen. nov., sp. nov., an alphaproteobacterium isolated from sediment of a shallow stream.</title>
        <authorList>
            <person name="Kim W.H."/>
            <person name="Kim D.H."/>
            <person name="Kang K."/>
            <person name="Ahn T.Y."/>
        </authorList>
    </citation>
    <scope>NUCLEOTIDE SEQUENCE [LARGE SCALE GENOMIC DNA]</scope>
    <source>
        <strain evidence="8 9">JCM30602</strain>
    </source>
</reference>
<dbReference type="PANTHER" id="PTHR30627:SF1">
    <property type="entry name" value="PEPTIDOGLYCAN D,D-TRANSPEPTIDASE FTSI"/>
    <property type="match status" value="1"/>
</dbReference>
<dbReference type="Gene3D" id="3.30.450.330">
    <property type="match status" value="1"/>
</dbReference>
<dbReference type="GO" id="GO:0071555">
    <property type="term" value="P:cell wall organization"/>
    <property type="evidence" value="ECO:0007669"/>
    <property type="project" value="TreeGrafter"/>
</dbReference>
<evidence type="ECO:0000256" key="2">
    <source>
        <dbReference type="ARBA" id="ARBA00022645"/>
    </source>
</evidence>
<proteinExistence type="predicted"/>
<keyword evidence="2" id="KW-0378">Hydrolase</keyword>
<feature type="compositionally biased region" description="Basic and acidic residues" evidence="4">
    <location>
        <begin position="1"/>
        <end position="11"/>
    </location>
</feature>
<keyword evidence="5" id="KW-1133">Transmembrane helix</keyword>
<dbReference type="SUPFAM" id="SSF56519">
    <property type="entry name" value="Penicillin binding protein dimerisation domain"/>
    <property type="match status" value="1"/>
</dbReference>
<name>A0A4R5QDF6_9PROT</name>
<dbReference type="InterPro" id="IPR005311">
    <property type="entry name" value="PBP_dimer"/>
</dbReference>
<dbReference type="GO" id="GO:0005886">
    <property type="term" value="C:plasma membrane"/>
    <property type="evidence" value="ECO:0007669"/>
    <property type="project" value="TreeGrafter"/>
</dbReference>
<gene>
    <name evidence="8" type="ORF">E2C06_20595</name>
</gene>
<protein>
    <submittedName>
        <fullName evidence="8">Penicillin-binding protein 2</fullName>
    </submittedName>
</protein>
<dbReference type="InterPro" id="IPR036138">
    <property type="entry name" value="PBP_dimer_sf"/>
</dbReference>
<keyword evidence="2" id="KW-0645">Protease</keyword>
<evidence type="ECO:0000256" key="4">
    <source>
        <dbReference type="SAM" id="MobiDB-lite"/>
    </source>
</evidence>
<comment type="caution">
    <text evidence="8">The sequence shown here is derived from an EMBL/GenBank/DDBJ whole genome shotgun (WGS) entry which is preliminary data.</text>
</comment>
<evidence type="ECO:0000313" key="9">
    <source>
        <dbReference type="Proteomes" id="UP000295096"/>
    </source>
</evidence>
<evidence type="ECO:0000313" key="8">
    <source>
        <dbReference type="EMBL" id="TDH60659.1"/>
    </source>
</evidence>
<evidence type="ECO:0000256" key="3">
    <source>
        <dbReference type="ARBA" id="ARBA00023136"/>
    </source>
</evidence>
<dbReference type="Gene3D" id="3.40.710.10">
    <property type="entry name" value="DD-peptidase/beta-lactamase superfamily"/>
    <property type="match status" value="1"/>
</dbReference>
<accession>A0A4R5QDF6</accession>
<feature type="domain" description="Penicillin-binding protein transpeptidase" evidence="6">
    <location>
        <begin position="271"/>
        <end position="583"/>
    </location>
</feature>
<dbReference type="InterPro" id="IPR050515">
    <property type="entry name" value="Beta-lactam/transpept"/>
</dbReference>
<keyword evidence="3 5" id="KW-0472">Membrane</keyword>
<dbReference type="PANTHER" id="PTHR30627">
    <property type="entry name" value="PEPTIDOGLYCAN D,D-TRANSPEPTIDASE"/>
    <property type="match status" value="1"/>
</dbReference>
<dbReference type="SUPFAM" id="SSF56601">
    <property type="entry name" value="beta-lactamase/transpeptidase-like"/>
    <property type="match status" value="1"/>
</dbReference>
<keyword evidence="5" id="KW-0812">Transmembrane</keyword>
<dbReference type="EMBL" id="SMSJ01000033">
    <property type="protein sequence ID" value="TDH60659.1"/>
    <property type="molecule type" value="Genomic_DNA"/>
</dbReference>